<reference evidence="4" key="1">
    <citation type="submission" date="2015-05" db="EMBL/GenBank/DDBJ databases">
        <authorList>
            <person name="Urmite Genomes"/>
        </authorList>
    </citation>
    <scope>NUCLEOTIDE SEQUENCE [LARGE SCALE GENOMIC DNA]</scope>
    <source>
        <strain evidence="4">LF1</strain>
    </source>
</reference>
<dbReference type="EMBL" id="CVRB01000002">
    <property type="protein sequence ID" value="CRK82135.1"/>
    <property type="molecule type" value="Genomic_DNA"/>
</dbReference>
<dbReference type="InterPro" id="IPR022123">
    <property type="entry name" value="DUF3658"/>
</dbReference>
<protein>
    <recommendedName>
        <fullName evidence="5">DUF1835 domain-containing protein</fullName>
    </recommendedName>
</protein>
<dbReference type="AlphaFoldDB" id="A0A0U1NVY7"/>
<dbReference type="Pfam" id="PF08874">
    <property type="entry name" value="DUF1835"/>
    <property type="match status" value="1"/>
</dbReference>
<evidence type="ECO:0000259" key="2">
    <source>
        <dbReference type="Pfam" id="PF12395"/>
    </source>
</evidence>
<accession>A0A0U1NVY7</accession>
<dbReference type="RefSeq" id="WP_176699725.1">
    <property type="nucleotide sequence ID" value="NZ_CVRB01000002.1"/>
</dbReference>
<evidence type="ECO:0000259" key="1">
    <source>
        <dbReference type="Pfam" id="PF08874"/>
    </source>
</evidence>
<name>A0A0U1NVY7_9BACI</name>
<proteinExistence type="predicted"/>
<dbReference type="InterPro" id="IPR014973">
    <property type="entry name" value="DUF1835"/>
</dbReference>
<keyword evidence="4" id="KW-1185">Reference proteome</keyword>
<organism evidence="3 4">
    <name type="scientific">Neobacillus massiliamazoniensis</name>
    <dbReference type="NCBI Taxonomy" id="1499688"/>
    <lineage>
        <taxon>Bacteria</taxon>
        <taxon>Bacillati</taxon>
        <taxon>Bacillota</taxon>
        <taxon>Bacilli</taxon>
        <taxon>Bacillales</taxon>
        <taxon>Bacillaceae</taxon>
        <taxon>Neobacillus</taxon>
    </lineage>
</organism>
<evidence type="ECO:0000313" key="3">
    <source>
        <dbReference type="EMBL" id="CRK82135.1"/>
    </source>
</evidence>
<gene>
    <name evidence="3" type="ORF">BN000_02056</name>
</gene>
<sequence>MKTKTNYPFIYFFAEPNVVFVYKIEGEEYLTVSDLSQRGEWQTYEIKNEDEFETFNHEAHVALVGRGYFLQRDQYHFMAGKINQLIQSRRNIIQRDRGMEVPTVHLVSSPSTVGSLRVGLDRPKKVIGFQDPFSIGPIWKLESKIGQAYRYEWLYENINFEQDDYELENRFTNTLLEIADIPDHLPIYIWVANNGNEQTGLRLFLYLLKDKTNEITVINTTDLADYWMTPYDSKQSMFHSSMLRPPQLKLLFEHISVEKTLSQQERIQYQKEWESLAQAKDVLRVWQKGRVTSVPEDYYDSFILKTIEQTHQKQESMDFIRAGRVVGEILHQIDEIVGDVYFEYRLRHLIYNGVLELKGIPKSMRHYSVKLRD</sequence>
<feature type="domain" description="DUF1835" evidence="1">
    <location>
        <begin position="104"/>
        <end position="220"/>
    </location>
</feature>
<dbReference type="Pfam" id="PF12395">
    <property type="entry name" value="DUF3658"/>
    <property type="match status" value="1"/>
</dbReference>
<dbReference type="Proteomes" id="UP000199087">
    <property type="component" value="Unassembled WGS sequence"/>
</dbReference>
<dbReference type="STRING" id="1499688.BN000_02056"/>
<feature type="domain" description="DUF3658" evidence="2">
    <location>
        <begin position="255"/>
        <end position="367"/>
    </location>
</feature>
<evidence type="ECO:0000313" key="4">
    <source>
        <dbReference type="Proteomes" id="UP000199087"/>
    </source>
</evidence>
<evidence type="ECO:0008006" key="5">
    <source>
        <dbReference type="Google" id="ProtNLM"/>
    </source>
</evidence>